<comment type="similarity">
    <text evidence="2">Belongs to the HAD-like hydrolase superfamily. CbbY/CbbZ/Gph/YieH family.</text>
</comment>
<dbReference type="InterPro" id="IPR023198">
    <property type="entry name" value="PGP-like_dom2"/>
</dbReference>
<dbReference type="Pfam" id="PF00702">
    <property type="entry name" value="Hydrolase"/>
    <property type="match status" value="1"/>
</dbReference>
<keyword evidence="3" id="KW-0479">Metal-binding</keyword>
<dbReference type="Gene3D" id="1.10.150.240">
    <property type="entry name" value="Putative phosphatase, domain 2"/>
    <property type="match status" value="1"/>
</dbReference>
<evidence type="ECO:0000256" key="4">
    <source>
        <dbReference type="ARBA" id="ARBA00022842"/>
    </source>
</evidence>
<dbReference type="SFLD" id="SFLDS00003">
    <property type="entry name" value="Haloacid_Dehalogenase"/>
    <property type="match status" value="1"/>
</dbReference>
<dbReference type="GO" id="GO:0016787">
    <property type="term" value="F:hydrolase activity"/>
    <property type="evidence" value="ECO:0007669"/>
    <property type="project" value="UniProtKB-KW"/>
</dbReference>
<dbReference type="AlphaFoldDB" id="A0A0T6LXJ2"/>
<evidence type="ECO:0000256" key="5">
    <source>
        <dbReference type="ARBA" id="ARBA00023277"/>
    </source>
</evidence>
<keyword evidence="4" id="KW-0460">Magnesium</keyword>
<dbReference type="InterPro" id="IPR023214">
    <property type="entry name" value="HAD_sf"/>
</dbReference>
<comment type="cofactor">
    <cofactor evidence="1">
        <name>Mg(2+)</name>
        <dbReference type="ChEBI" id="CHEBI:18420"/>
    </cofactor>
</comment>
<dbReference type="PANTHER" id="PTHR46193:SF18">
    <property type="entry name" value="HEXITOL PHOSPHATASE B"/>
    <property type="match status" value="1"/>
</dbReference>
<evidence type="ECO:0000313" key="8">
    <source>
        <dbReference type="Proteomes" id="UP000050867"/>
    </source>
</evidence>
<comment type="caution">
    <text evidence="7">The sequence shown here is derived from an EMBL/GenBank/DDBJ whole genome shotgun (WGS) entry which is preliminary data.</text>
</comment>
<name>A0A0T6LXJ2_WENVI</name>
<proteinExistence type="inferred from homology"/>
<dbReference type="NCBIfam" id="TIGR01509">
    <property type="entry name" value="HAD-SF-IA-v3"/>
    <property type="match status" value="1"/>
</dbReference>
<accession>A0A0T6LXJ2</accession>
<evidence type="ECO:0000313" key="7">
    <source>
        <dbReference type="EMBL" id="KRV50744.1"/>
    </source>
</evidence>
<keyword evidence="5" id="KW-0119">Carbohydrate metabolism</keyword>
<dbReference type="STRING" id="76728.AQ490_15655"/>
<dbReference type="InterPro" id="IPR036412">
    <property type="entry name" value="HAD-like_sf"/>
</dbReference>
<dbReference type="InterPro" id="IPR006439">
    <property type="entry name" value="HAD-SF_hydro_IA"/>
</dbReference>
<dbReference type="Proteomes" id="UP000050867">
    <property type="component" value="Unassembled WGS sequence"/>
</dbReference>
<dbReference type="eggNOG" id="COG0637">
    <property type="taxonomic scope" value="Bacteria"/>
</dbReference>
<protein>
    <submittedName>
        <fullName evidence="7">Hydrolase</fullName>
    </submittedName>
</protein>
<keyword evidence="7" id="KW-0378">Hydrolase</keyword>
<dbReference type="Gene3D" id="3.40.50.1000">
    <property type="entry name" value="HAD superfamily/HAD-like"/>
    <property type="match status" value="1"/>
</dbReference>
<evidence type="ECO:0000256" key="1">
    <source>
        <dbReference type="ARBA" id="ARBA00001946"/>
    </source>
</evidence>
<dbReference type="EMBL" id="LLZU01000005">
    <property type="protein sequence ID" value="KRV50744.1"/>
    <property type="molecule type" value="Genomic_DNA"/>
</dbReference>
<feature type="region of interest" description="Disordered" evidence="6">
    <location>
        <begin position="40"/>
        <end position="63"/>
    </location>
</feature>
<dbReference type="GO" id="GO:0046872">
    <property type="term" value="F:metal ion binding"/>
    <property type="evidence" value="ECO:0007669"/>
    <property type="project" value="UniProtKB-KW"/>
</dbReference>
<dbReference type="PANTHER" id="PTHR46193">
    <property type="entry name" value="6-PHOSPHOGLUCONATE PHOSPHATASE"/>
    <property type="match status" value="1"/>
</dbReference>
<dbReference type="SFLD" id="SFLDG01129">
    <property type="entry name" value="C1.5:_HAD__Beta-PGM__Phosphata"/>
    <property type="match status" value="1"/>
</dbReference>
<dbReference type="InterPro" id="IPR051600">
    <property type="entry name" value="Beta-PGM-like"/>
</dbReference>
<evidence type="ECO:0000256" key="3">
    <source>
        <dbReference type="ARBA" id="ARBA00022723"/>
    </source>
</evidence>
<reference evidence="7 8" key="1">
    <citation type="submission" date="2015-10" db="EMBL/GenBank/DDBJ databases">
        <title>Draft genome sequence of pyrrolomycin-producing Streptomyces vitaminophilus.</title>
        <authorList>
            <person name="Graham D.E."/>
            <person name="Mahan K.M."/>
            <person name="Klingeman D.M."/>
            <person name="Hettich R.L."/>
            <person name="Parry R.J."/>
        </authorList>
    </citation>
    <scope>NUCLEOTIDE SEQUENCE [LARGE SCALE GENOMIC DNA]</scope>
    <source>
        <strain evidence="7 8">ATCC 31673</strain>
    </source>
</reference>
<organism evidence="7 8">
    <name type="scientific">Wenjunlia vitaminophila</name>
    <name type="common">Streptomyces vitaminophilus</name>
    <dbReference type="NCBI Taxonomy" id="76728"/>
    <lineage>
        <taxon>Bacteria</taxon>
        <taxon>Bacillati</taxon>
        <taxon>Actinomycetota</taxon>
        <taxon>Actinomycetes</taxon>
        <taxon>Kitasatosporales</taxon>
        <taxon>Streptomycetaceae</taxon>
        <taxon>Wenjunlia</taxon>
    </lineage>
</organism>
<evidence type="ECO:0000256" key="6">
    <source>
        <dbReference type="SAM" id="MobiDB-lite"/>
    </source>
</evidence>
<evidence type="ECO:0000256" key="2">
    <source>
        <dbReference type="ARBA" id="ARBA00006171"/>
    </source>
</evidence>
<sequence length="251" mass="26534">MAPPLRAVRAVVLDTDGVLTDSARTHAAAWKLAFDGYLRERPPRDPAQRGPFDPVGEYREHVDGRPRLDGASAFLASRGVHLPTGTPQDPPGTDTVWAVAARKEQAFTRALREQGVDTWPGTVRLLRVLERERVPRAAVSASRHAGQVLAAAGVRELLPVLVDGDEAARLALPGKPDPALFLEAAHRLGVPPNDTAVVEDALAGVEAGRRGGFGLVVGVDRGPDPSGAAGLRAHGADLVVDDLSRLVVREG</sequence>
<dbReference type="SUPFAM" id="SSF56784">
    <property type="entry name" value="HAD-like"/>
    <property type="match status" value="1"/>
</dbReference>
<gene>
    <name evidence="7" type="ORF">AQ490_15655</name>
</gene>
<keyword evidence="8" id="KW-1185">Reference proteome</keyword>